<dbReference type="EMBL" id="RRYP01002945">
    <property type="protein sequence ID" value="TNV84273.1"/>
    <property type="molecule type" value="Genomic_DNA"/>
</dbReference>
<protein>
    <submittedName>
        <fullName evidence="2">Uncharacterized protein</fullName>
    </submittedName>
</protein>
<feature type="region of interest" description="Disordered" evidence="1">
    <location>
        <begin position="366"/>
        <end position="403"/>
    </location>
</feature>
<keyword evidence="3" id="KW-1185">Reference proteome</keyword>
<dbReference type="Gene3D" id="3.80.10.10">
    <property type="entry name" value="Ribonuclease Inhibitor"/>
    <property type="match status" value="1"/>
</dbReference>
<reference evidence="2" key="1">
    <citation type="submission" date="2019-06" db="EMBL/GenBank/DDBJ databases">
        <authorList>
            <person name="Zheng W."/>
        </authorList>
    </citation>
    <scope>NUCLEOTIDE SEQUENCE</scope>
    <source>
        <strain evidence="2">QDHG01</strain>
    </source>
</reference>
<evidence type="ECO:0000313" key="3">
    <source>
        <dbReference type="Proteomes" id="UP000785679"/>
    </source>
</evidence>
<sequence>MQHVIDSQPAVFVLRYLIMKEIMFKIATLNKDSREFVATRLPHVKKDRVMTVRMDYFTLKPRPKGFKTSWIPNCMTQLTLILTNGVDFNYILSILKLFRPSIVLNIELENFTDEDVGAEKFMELLGYYQINEVNLSKASINLKSSANYLIGPAKIIRANNSLIKFQRLDQVLSVEQLRLENCKIHINHNVELLFANVKRCYISNTTIKDTWPQLFSSNLKELVVKKSVCQQANVTRLDVIKKLIQEGGKFRHDLRLLSIHSYTTEDAVMALLSHNHLFPNLEVLRVRYDQLRLSTSKIRVKLRLPHLIKLDLRGCLVKIDDPGTQMIQSRNLARKDMPAMTVEHTAFKKIKKKALGKNYQRVAWQDSPATSDDESAQGYKRNRYAHESCESDNSDELDRTRKKHIAARRKAKLQAMKEGKSVQSSGVNGLIRFNFEKDLLF</sequence>
<dbReference type="InterPro" id="IPR032675">
    <property type="entry name" value="LRR_dom_sf"/>
</dbReference>
<dbReference type="AlphaFoldDB" id="A0A8J8T7L0"/>
<dbReference type="Proteomes" id="UP000785679">
    <property type="component" value="Unassembled WGS sequence"/>
</dbReference>
<proteinExistence type="predicted"/>
<evidence type="ECO:0000256" key="1">
    <source>
        <dbReference type="SAM" id="MobiDB-lite"/>
    </source>
</evidence>
<gene>
    <name evidence="2" type="ORF">FGO68_gene17556</name>
</gene>
<name>A0A8J8T7L0_HALGN</name>
<dbReference type="SUPFAM" id="SSF52047">
    <property type="entry name" value="RNI-like"/>
    <property type="match status" value="1"/>
</dbReference>
<accession>A0A8J8T7L0</accession>
<comment type="caution">
    <text evidence="2">The sequence shown here is derived from an EMBL/GenBank/DDBJ whole genome shotgun (WGS) entry which is preliminary data.</text>
</comment>
<evidence type="ECO:0000313" key="2">
    <source>
        <dbReference type="EMBL" id="TNV84273.1"/>
    </source>
</evidence>
<organism evidence="2 3">
    <name type="scientific">Halteria grandinella</name>
    <dbReference type="NCBI Taxonomy" id="5974"/>
    <lineage>
        <taxon>Eukaryota</taxon>
        <taxon>Sar</taxon>
        <taxon>Alveolata</taxon>
        <taxon>Ciliophora</taxon>
        <taxon>Intramacronucleata</taxon>
        <taxon>Spirotrichea</taxon>
        <taxon>Stichotrichia</taxon>
        <taxon>Sporadotrichida</taxon>
        <taxon>Halteriidae</taxon>
        <taxon>Halteria</taxon>
    </lineage>
</organism>
<dbReference type="OrthoDB" id="10440992at2759"/>